<comment type="caution">
    <text evidence="7">The sequence shown here is derived from an EMBL/GenBank/DDBJ whole genome shotgun (WGS) entry which is preliminary data.</text>
</comment>
<organism evidence="7 8">
    <name type="scientific">Mucilaginibacter frigoritolerans</name>
    <dbReference type="NCBI Taxonomy" id="652788"/>
    <lineage>
        <taxon>Bacteria</taxon>
        <taxon>Pseudomonadati</taxon>
        <taxon>Bacteroidota</taxon>
        <taxon>Sphingobacteriia</taxon>
        <taxon>Sphingobacteriales</taxon>
        <taxon>Sphingobacteriaceae</taxon>
        <taxon>Mucilaginibacter</taxon>
    </lineage>
</organism>
<dbReference type="SUPFAM" id="SSF88946">
    <property type="entry name" value="Sigma2 domain of RNA polymerase sigma factors"/>
    <property type="match status" value="1"/>
</dbReference>
<dbReference type="InterPro" id="IPR013325">
    <property type="entry name" value="RNA_pol_sigma_r2"/>
</dbReference>
<keyword evidence="3" id="KW-0731">Sigma factor</keyword>
<dbReference type="PANTHER" id="PTHR43133:SF46">
    <property type="entry name" value="RNA POLYMERASE SIGMA-70 FACTOR ECF SUBFAMILY"/>
    <property type="match status" value="1"/>
</dbReference>
<dbReference type="NCBIfam" id="TIGR02937">
    <property type="entry name" value="sigma70-ECF"/>
    <property type="match status" value="1"/>
</dbReference>
<feature type="domain" description="RNA polymerase sigma-70 region 2" evidence="5">
    <location>
        <begin position="25"/>
        <end position="89"/>
    </location>
</feature>
<keyword evidence="4" id="KW-0804">Transcription</keyword>
<dbReference type="InterPro" id="IPR013324">
    <property type="entry name" value="RNA_pol_sigma_r3/r4-like"/>
</dbReference>
<dbReference type="InterPro" id="IPR013249">
    <property type="entry name" value="RNA_pol_sigma70_r4_t2"/>
</dbReference>
<evidence type="ECO:0000256" key="1">
    <source>
        <dbReference type="ARBA" id="ARBA00010641"/>
    </source>
</evidence>
<dbReference type="Gene3D" id="1.10.10.10">
    <property type="entry name" value="Winged helix-like DNA-binding domain superfamily/Winged helix DNA-binding domain"/>
    <property type="match status" value="1"/>
</dbReference>
<gene>
    <name evidence="7" type="ORF">JN11_03428</name>
</gene>
<sequence>MSTSEIGQLINECRRKNRSAQKMIYQTFYGFAMGICLRYANNRYDAAEILNKGFLKVFTSIKRYHRRDSFKTWLGKIMVITSIGYYRSNIKTESFDNLDTTDYTTKEEYANTKLSYDDLLVKVQELSPGCRIVFNLYAIDGYSHEQISKMLNINIKTSESNLFKARMKLKEMILKANKKTK</sequence>
<dbReference type="PANTHER" id="PTHR43133">
    <property type="entry name" value="RNA POLYMERASE ECF-TYPE SIGMA FACTO"/>
    <property type="match status" value="1"/>
</dbReference>
<dbReference type="InterPro" id="IPR039425">
    <property type="entry name" value="RNA_pol_sigma-70-like"/>
</dbReference>
<dbReference type="GO" id="GO:0006352">
    <property type="term" value="P:DNA-templated transcription initiation"/>
    <property type="evidence" value="ECO:0007669"/>
    <property type="project" value="InterPro"/>
</dbReference>
<dbReference type="InterPro" id="IPR014284">
    <property type="entry name" value="RNA_pol_sigma-70_dom"/>
</dbReference>
<dbReference type="GO" id="GO:0016987">
    <property type="term" value="F:sigma factor activity"/>
    <property type="evidence" value="ECO:0007669"/>
    <property type="project" value="UniProtKB-KW"/>
</dbReference>
<keyword evidence="8" id="KW-1185">Reference proteome</keyword>
<evidence type="ECO:0000313" key="7">
    <source>
        <dbReference type="EMBL" id="TWI97606.1"/>
    </source>
</evidence>
<dbReference type="RefSeq" id="WP_144914433.1">
    <property type="nucleotide sequence ID" value="NZ_VLLI01000010.1"/>
</dbReference>
<evidence type="ECO:0000259" key="6">
    <source>
        <dbReference type="Pfam" id="PF08281"/>
    </source>
</evidence>
<keyword evidence="2" id="KW-0805">Transcription regulation</keyword>
<dbReference type="InterPro" id="IPR036388">
    <property type="entry name" value="WH-like_DNA-bd_sf"/>
</dbReference>
<evidence type="ECO:0000256" key="3">
    <source>
        <dbReference type="ARBA" id="ARBA00023082"/>
    </source>
</evidence>
<dbReference type="AlphaFoldDB" id="A0A562TWX8"/>
<evidence type="ECO:0000256" key="2">
    <source>
        <dbReference type="ARBA" id="ARBA00023015"/>
    </source>
</evidence>
<dbReference type="Proteomes" id="UP000317010">
    <property type="component" value="Unassembled WGS sequence"/>
</dbReference>
<dbReference type="Pfam" id="PF04542">
    <property type="entry name" value="Sigma70_r2"/>
    <property type="match status" value="1"/>
</dbReference>
<reference evidence="7 8" key="1">
    <citation type="submission" date="2019-07" db="EMBL/GenBank/DDBJ databases">
        <title>Genomic Encyclopedia of Archaeal and Bacterial Type Strains, Phase II (KMG-II): from individual species to whole genera.</title>
        <authorList>
            <person name="Goeker M."/>
        </authorList>
    </citation>
    <scope>NUCLEOTIDE SEQUENCE [LARGE SCALE GENOMIC DNA]</scope>
    <source>
        <strain evidence="7 8">ATCC BAA-1854</strain>
    </source>
</reference>
<dbReference type="GO" id="GO:0003677">
    <property type="term" value="F:DNA binding"/>
    <property type="evidence" value="ECO:0007669"/>
    <property type="project" value="InterPro"/>
</dbReference>
<dbReference type="SUPFAM" id="SSF88659">
    <property type="entry name" value="Sigma3 and sigma4 domains of RNA polymerase sigma factors"/>
    <property type="match status" value="1"/>
</dbReference>
<protein>
    <submittedName>
        <fullName evidence="7">RNA polymerase sigma-70 factor (ECF subfamily)</fullName>
    </submittedName>
</protein>
<name>A0A562TWX8_9SPHI</name>
<dbReference type="EMBL" id="VLLI01000010">
    <property type="protein sequence ID" value="TWI97606.1"/>
    <property type="molecule type" value="Genomic_DNA"/>
</dbReference>
<dbReference type="Gene3D" id="1.10.1740.10">
    <property type="match status" value="1"/>
</dbReference>
<dbReference type="InterPro" id="IPR007627">
    <property type="entry name" value="RNA_pol_sigma70_r2"/>
</dbReference>
<dbReference type="OrthoDB" id="1491902at2"/>
<feature type="domain" description="RNA polymerase sigma factor 70 region 4 type 2" evidence="6">
    <location>
        <begin position="119"/>
        <end position="169"/>
    </location>
</feature>
<proteinExistence type="inferred from homology"/>
<dbReference type="Pfam" id="PF08281">
    <property type="entry name" value="Sigma70_r4_2"/>
    <property type="match status" value="1"/>
</dbReference>
<accession>A0A562TWX8</accession>
<evidence type="ECO:0000256" key="4">
    <source>
        <dbReference type="ARBA" id="ARBA00023163"/>
    </source>
</evidence>
<evidence type="ECO:0000313" key="8">
    <source>
        <dbReference type="Proteomes" id="UP000317010"/>
    </source>
</evidence>
<evidence type="ECO:0000259" key="5">
    <source>
        <dbReference type="Pfam" id="PF04542"/>
    </source>
</evidence>
<comment type="similarity">
    <text evidence="1">Belongs to the sigma-70 factor family. ECF subfamily.</text>
</comment>